<dbReference type="Proteomes" id="UP000183832">
    <property type="component" value="Unassembled WGS sequence"/>
</dbReference>
<evidence type="ECO:0000256" key="8">
    <source>
        <dbReference type="ARBA" id="ARBA00023136"/>
    </source>
</evidence>
<feature type="domain" description="PRELI/MSF1" evidence="11">
    <location>
        <begin position="343"/>
        <end position="512"/>
    </location>
</feature>
<dbReference type="EMBL" id="CVRI01000020">
    <property type="protein sequence ID" value="CRK90793.1"/>
    <property type="molecule type" value="Genomic_DNA"/>
</dbReference>
<dbReference type="AlphaFoldDB" id="A0A1J1HXD4"/>
<protein>
    <submittedName>
        <fullName evidence="12">CLUMA_CG004483, isoform A</fullName>
    </submittedName>
</protein>
<dbReference type="OrthoDB" id="7663298at2759"/>
<keyword evidence="6" id="KW-0378">Hydrolase</keyword>
<dbReference type="GO" id="GO:0016787">
    <property type="term" value="F:hydrolase activity"/>
    <property type="evidence" value="ECO:0007669"/>
    <property type="project" value="UniProtKB-KW"/>
</dbReference>
<keyword evidence="13" id="KW-1185">Reference proteome</keyword>
<evidence type="ECO:0000313" key="13">
    <source>
        <dbReference type="Proteomes" id="UP000183832"/>
    </source>
</evidence>
<evidence type="ECO:0000259" key="11">
    <source>
        <dbReference type="PROSITE" id="PS50904"/>
    </source>
</evidence>
<evidence type="ECO:0000256" key="7">
    <source>
        <dbReference type="ARBA" id="ARBA00022989"/>
    </source>
</evidence>
<dbReference type="SUPFAM" id="SSF56300">
    <property type="entry name" value="Metallo-dependent phosphatases"/>
    <property type="match status" value="1"/>
</dbReference>
<dbReference type="Pfam" id="PF04707">
    <property type="entry name" value="PRELI"/>
    <property type="match status" value="1"/>
</dbReference>
<dbReference type="InterPro" id="IPR033308">
    <property type="entry name" value="PGAP5/Cdc1/Ted1"/>
</dbReference>
<name>A0A1J1HXD4_9DIPT</name>
<keyword evidence="8 10" id="KW-0472">Membrane</keyword>
<keyword evidence="9" id="KW-0464">Manganese</keyword>
<accession>A0A1J1HXD4</accession>
<evidence type="ECO:0000256" key="6">
    <source>
        <dbReference type="ARBA" id="ARBA00022801"/>
    </source>
</evidence>
<dbReference type="PANTHER" id="PTHR13315">
    <property type="entry name" value="METALLO PHOSPHOESTERASE RELATED"/>
    <property type="match status" value="1"/>
</dbReference>
<comment type="similarity">
    <text evidence="3">Belongs to the metallophosphoesterase superfamily. MPPE1 family.</text>
</comment>
<dbReference type="GO" id="GO:0046872">
    <property type="term" value="F:metal ion binding"/>
    <property type="evidence" value="ECO:0007669"/>
    <property type="project" value="UniProtKB-KW"/>
</dbReference>
<evidence type="ECO:0000313" key="12">
    <source>
        <dbReference type="EMBL" id="CRK90793.1"/>
    </source>
</evidence>
<dbReference type="PROSITE" id="PS50904">
    <property type="entry name" value="PRELI_MSF1"/>
    <property type="match status" value="1"/>
</dbReference>
<sequence length="552" mass="64375">MFRLRRILKFFLKLLRNFFVTLFICEFLIYYIVIYQCHYNEIKNEIIDDGLKAIMISDTHMLGPFRGHPFDKLRREWQMKKSFQAAIQIFKPDVVFLLGDVFDEGNWVNQKQFEEYIDRFKNIFYVPPSMRMYVLHGNHDVNFHYRMHPVLINRFDKAFNTSSVQFIQEKKITNDGRDRIINFVSINSMALEGDSCNFCSEAEYKIERIQRKLNQLKENNSKPIILQHFPSYRKSDDECLEKNSVNPEKKFREKWETLSKQATEYLGHKLKPRAFFSGHSHHYCRLKNTLGVEEFTVASLNWRNINNPSFLLTVFTPDDYSVSKCDIPKETTVIGLYVVGLISSIVFAVARLVHPWETVAQAAWRKYPNPMNTAVIATDVVERSVVQGVLHTHRLVSSRWCFPSWTHRIIGTPKVCYASERSVVDPSERQMTLKTTNVTFGSFLSMDEVLQYRPHPTDPTKTLLLQQATVSIEGVPLNRYMEDVLTKNISFNANRGRQGLEWVINKINTEVKEIASSADDLLMQTKKSLDEITDSARKSIDDLSTSTKKIHF</sequence>
<dbReference type="Gene3D" id="3.60.21.10">
    <property type="match status" value="1"/>
</dbReference>
<reference evidence="12 13" key="1">
    <citation type="submission" date="2015-04" db="EMBL/GenBank/DDBJ databases">
        <authorList>
            <person name="Syromyatnikov M.Y."/>
            <person name="Popov V.N."/>
        </authorList>
    </citation>
    <scope>NUCLEOTIDE SEQUENCE [LARGE SCALE GENOMIC DNA]</scope>
</reference>
<dbReference type="InterPro" id="IPR029052">
    <property type="entry name" value="Metallo-depent_PP-like"/>
</dbReference>
<evidence type="ECO:0000256" key="10">
    <source>
        <dbReference type="SAM" id="Phobius"/>
    </source>
</evidence>
<dbReference type="GO" id="GO:0016020">
    <property type="term" value="C:membrane"/>
    <property type="evidence" value="ECO:0007669"/>
    <property type="project" value="UniProtKB-SubCell"/>
</dbReference>
<keyword evidence="7 10" id="KW-1133">Transmembrane helix</keyword>
<evidence type="ECO:0000256" key="4">
    <source>
        <dbReference type="ARBA" id="ARBA00022692"/>
    </source>
</evidence>
<keyword evidence="4 10" id="KW-0812">Transmembrane</keyword>
<proteinExistence type="inferred from homology"/>
<gene>
    <name evidence="12" type="ORF">CLUMA_CG004483</name>
</gene>
<evidence type="ECO:0000256" key="5">
    <source>
        <dbReference type="ARBA" id="ARBA00022723"/>
    </source>
</evidence>
<comment type="subcellular location">
    <subcellularLocation>
        <location evidence="2">Membrane</location>
        <topology evidence="2">Multi-pass membrane protein</topology>
    </subcellularLocation>
</comment>
<keyword evidence="5" id="KW-0479">Metal-binding</keyword>
<evidence type="ECO:0000256" key="1">
    <source>
        <dbReference type="ARBA" id="ARBA00001936"/>
    </source>
</evidence>
<dbReference type="InterPro" id="IPR006797">
    <property type="entry name" value="PRELI/MSF1_dom"/>
</dbReference>
<feature type="transmembrane region" description="Helical" evidence="10">
    <location>
        <begin position="12"/>
        <end position="33"/>
    </location>
</feature>
<comment type="cofactor">
    <cofactor evidence="1">
        <name>Mn(2+)</name>
        <dbReference type="ChEBI" id="CHEBI:29035"/>
    </cofactor>
</comment>
<evidence type="ECO:0000256" key="2">
    <source>
        <dbReference type="ARBA" id="ARBA00004141"/>
    </source>
</evidence>
<dbReference type="STRING" id="568069.A0A1J1HXD4"/>
<organism evidence="12 13">
    <name type="scientific">Clunio marinus</name>
    <dbReference type="NCBI Taxonomy" id="568069"/>
    <lineage>
        <taxon>Eukaryota</taxon>
        <taxon>Metazoa</taxon>
        <taxon>Ecdysozoa</taxon>
        <taxon>Arthropoda</taxon>
        <taxon>Hexapoda</taxon>
        <taxon>Insecta</taxon>
        <taxon>Pterygota</taxon>
        <taxon>Neoptera</taxon>
        <taxon>Endopterygota</taxon>
        <taxon>Diptera</taxon>
        <taxon>Nematocera</taxon>
        <taxon>Chironomoidea</taxon>
        <taxon>Chironomidae</taxon>
        <taxon>Clunio</taxon>
    </lineage>
</organism>
<dbReference type="PANTHER" id="PTHR13315:SF0">
    <property type="entry name" value="METALLOPHOSPHOESTERASE 1"/>
    <property type="match status" value="1"/>
</dbReference>
<evidence type="ECO:0000256" key="3">
    <source>
        <dbReference type="ARBA" id="ARBA00008895"/>
    </source>
</evidence>
<dbReference type="Pfam" id="PF00149">
    <property type="entry name" value="Metallophos"/>
    <property type="match status" value="1"/>
</dbReference>
<dbReference type="GO" id="GO:0006506">
    <property type="term" value="P:GPI anchor biosynthetic process"/>
    <property type="evidence" value="ECO:0007669"/>
    <property type="project" value="InterPro"/>
</dbReference>
<dbReference type="InterPro" id="IPR004843">
    <property type="entry name" value="Calcineurin-like_PHP"/>
</dbReference>
<evidence type="ECO:0000256" key="9">
    <source>
        <dbReference type="ARBA" id="ARBA00023211"/>
    </source>
</evidence>